<keyword evidence="14" id="KW-0804">Transcription</keyword>
<dbReference type="PROSITE" id="PS00028">
    <property type="entry name" value="ZINC_FINGER_C2H2_1"/>
    <property type="match status" value="4"/>
</dbReference>
<evidence type="ECO:0000256" key="12">
    <source>
        <dbReference type="ARBA" id="ARBA00023015"/>
    </source>
</evidence>
<keyword evidence="13" id="KW-0238">DNA-binding</keyword>
<evidence type="ECO:0000256" key="5">
    <source>
        <dbReference type="ARBA" id="ARBA00022499"/>
    </source>
</evidence>
<dbReference type="GeneTree" id="ENSGT00940000153306"/>
<evidence type="ECO:0000256" key="15">
    <source>
        <dbReference type="ARBA" id="ARBA00023242"/>
    </source>
</evidence>
<sequence>GSSGPGAPSEEGIERSFFFPRERLKRSQKSTKVEGPEPVPAEASLSAEQGTMTEVKVKTELPDDYIQEVIWQGEAKEEKKAVSKDGTSDVPAEICVVIGGVRNQQTLGSYECGICGKKYKYYNCFQTHVRAHRDTEATSGEGASQSNNFRYTCDICGKKYKYYSCFQEHRDLHAVDVFSVEGAPENRADPFDQGVVATDEVKEEPPEPFQKIGPMNNITSDIFKKKEVRQCQKRETGNYTCEFCGKQYKYYTPYQEHVALHAPIKSAFSRRVEGKAQNHFEETNSSSQNSSEPYTCGACGIQFQFYNNLLEHMQSHAADNENNIASNQSRSPPAVVEEKWKPQAQRNSANNTTTSGLTPNSMIPEKERQNIAERLLRVMCADLGALSVVSGKEFLKLAQTLVDSGARYGAFSVTEILGNFNTLALKHLPRMYNQVKVKVTCALGSNACLGIGVTCHSQSVGPDSCYILTAYQAEGNHIKSYVLGVKGADIRDSGDLVHHWVQNVLSEFVMSEIRTVYVTDCRVSTSAFSKAGMCLRCSACALNSVVQSVLSKRTLQARSMHEVIELLNVCEDLAGSTGLAKETFGSLEETSPPPCWNSVTDSLLLVHERYEQICEFYSRAKKMNLIQSLNKHLLSNLAAILTPVKQAVIELSNESQPTLQLVLPTYVRLEKLFTAKANDAGTVSKLCHLFLEALKENFKVHPAHKVAMILDPQQKLRPVPPYQHEEIIGKVCELINEVKESWAEEADFEPAAKKPRSAASENPAAQEDDRLGKNEVYDYLQEPLFQATPDLFQYWSCVTQKHTKLAKLAFWLLAVPAVGARSGCVNMCEQALLIKRRRLLSPEDMNKLMFLKSNML</sequence>
<gene>
    <name evidence="22" type="primary">ZNF618</name>
</gene>
<evidence type="ECO:0000256" key="10">
    <source>
        <dbReference type="ARBA" id="ARBA00022843"/>
    </source>
</evidence>
<evidence type="ECO:0000256" key="9">
    <source>
        <dbReference type="ARBA" id="ARBA00022833"/>
    </source>
</evidence>
<evidence type="ECO:0000256" key="3">
    <source>
        <dbReference type="ARBA" id="ARBA00006991"/>
    </source>
</evidence>
<dbReference type="SMART" id="SM00355">
    <property type="entry name" value="ZnF_C2H2"/>
    <property type="match status" value="4"/>
</dbReference>
<dbReference type="InterPro" id="IPR036236">
    <property type="entry name" value="Znf_C2H2_sf"/>
</dbReference>
<evidence type="ECO:0000256" key="19">
    <source>
        <dbReference type="PROSITE-ProRule" id="PRU00042"/>
    </source>
</evidence>
<evidence type="ECO:0000256" key="2">
    <source>
        <dbReference type="ARBA" id="ARBA00004286"/>
    </source>
</evidence>
<proteinExistence type="inferred from homology"/>
<comment type="function">
    <text evidence="16">Regulates UHRF2 function as a specific 5-hydroxymethylcytosine (5hmC) reader by regulating its chromatin localization.</text>
</comment>
<dbReference type="GO" id="GO:0008270">
    <property type="term" value="F:zinc ion binding"/>
    <property type="evidence" value="ECO:0007669"/>
    <property type="project" value="UniProtKB-KW"/>
</dbReference>
<dbReference type="Ensembl" id="ENSGGOT00000044263.1">
    <property type="protein sequence ID" value="ENSGGOP00000029496.1"/>
    <property type="gene ID" value="ENSGGOG00000041332.1"/>
</dbReference>
<accession>A0A2I2Y3L8</accession>
<keyword evidence="4" id="KW-0158">Chromosome</keyword>
<reference evidence="22 23" key="2">
    <citation type="journal article" date="2012" name="Nature">
        <title>Insights into hominid evolution from the gorilla genome sequence.</title>
        <authorList>
            <person name="Scally A."/>
            <person name="Dutheil J.Y."/>
            <person name="Hillier L.W."/>
            <person name="Jordan G.E."/>
            <person name="Goodhead I."/>
            <person name="Herrero J."/>
            <person name="Hobolth A."/>
            <person name="Lappalainen T."/>
            <person name="Mailund T."/>
            <person name="Marques-Bonet T."/>
            <person name="McCarthy S."/>
            <person name="Montgomery S.H."/>
            <person name="Schwalie P.C."/>
            <person name="Tang Y.A."/>
            <person name="Ward M.C."/>
            <person name="Xue Y."/>
            <person name="Yngvadottir B."/>
            <person name="Alkan C."/>
            <person name="Andersen L.N."/>
            <person name="Ayub Q."/>
            <person name="Ball E.V."/>
            <person name="Beal K."/>
            <person name="Bradley B.J."/>
            <person name="Chen Y."/>
            <person name="Clee C.M."/>
            <person name="Fitzgerald S."/>
            <person name="Graves T.A."/>
            <person name="Gu Y."/>
            <person name="Heath P."/>
            <person name="Heger A."/>
            <person name="Karakoc E."/>
            <person name="Kolb-Kokocinski A."/>
            <person name="Laird G.K."/>
            <person name="Lunter G."/>
            <person name="Meader S."/>
            <person name="Mort M."/>
            <person name="Mullikin J.C."/>
            <person name="Munch K."/>
            <person name="O'Connor T.D."/>
            <person name="Phillips A.D."/>
            <person name="Prado-Martinez J."/>
            <person name="Rogers A.S."/>
            <person name="Sajjadian S."/>
            <person name="Schmidt D."/>
            <person name="Shaw K."/>
            <person name="Simpson J.T."/>
            <person name="Stenson P.D."/>
            <person name="Turner D.J."/>
            <person name="Vigilant L."/>
            <person name="Vilella A.J."/>
            <person name="Whitener W."/>
            <person name="Zhu B."/>
            <person name="Cooper D.N."/>
            <person name="de Jong P."/>
            <person name="Dermitzakis E.T."/>
            <person name="Eichler E.E."/>
            <person name="Flicek P."/>
            <person name="Goldman N."/>
            <person name="Mundy N.I."/>
            <person name="Ning Z."/>
            <person name="Odom D.T."/>
            <person name="Ponting C.P."/>
            <person name="Quail M.A."/>
            <person name="Ryder O.A."/>
            <person name="Searle S.M."/>
            <person name="Warren W.C."/>
            <person name="Wilson R.K."/>
            <person name="Schierup M.H."/>
            <person name="Rogers J."/>
            <person name="Tyler-Smith C."/>
            <person name="Durbin R."/>
        </authorList>
    </citation>
    <scope>NUCLEOTIDE SEQUENCE [LARGE SCALE GENOMIC DNA]</scope>
</reference>
<evidence type="ECO:0000256" key="4">
    <source>
        <dbReference type="ARBA" id="ARBA00022454"/>
    </source>
</evidence>
<evidence type="ECO:0000256" key="11">
    <source>
        <dbReference type="ARBA" id="ARBA00022990"/>
    </source>
</evidence>
<evidence type="ECO:0000256" key="14">
    <source>
        <dbReference type="ARBA" id="ARBA00023163"/>
    </source>
</evidence>
<evidence type="ECO:0000256" key="17">
    <source>
        <dbReference type="ARBA" id="ARBA00062981"/>
    </source>
</evidence>
<keyword evidence="6" id="KW-0479">Metal-binding</keyword>
<evidence type="ECO:0000256" key="16">
    <source>
        <dbReference type="ARBA" id="ARBA00054031"/>
    </source>
</evidence>
<evidence type="ECO:0000256" key="13">
    <source>
        <dbReference type="ARBA" id="ARBA00023125"/>
    </source>
</evidence>
<dbReference type="Bgee" id="ENSGGOG00000041332">
    <property type="expression patterns" value="Expressed in adult mammalian kidney and 6 other cell types or tissues"/>
</dbReference>
<dbReference type="GO" id="GO:0003677">
    <property type="term" value="F:DNA binding"/>
    <property type="evidence" value="ECO:0007669"/>
    <property type="project" value="UniProtKB-KW"/>
</dbReference>
<dbReference type="SUPFAM" id="SSF53098">
    <property type="entry name" value="Ribonuclease H-like"/>
    <property type="match status" value="1"/>
</dbReference>
<keyword evidence="15" id="KW-0539">Nucleus</keyword>
<comment type="similarity">
    <text evidence="3">Belongs to the krueppel C2H2-type zinc-finger protein family.</text>
</comment>
<dbReference type="GO" id="GO:0005694">
    <property type="term" value="C:chromosome"/>
    <property type="evidence" value="ECO:0007669"/>
    <property type="project" value="UniProtKB-SubCell"/>
</dbReference>
<dbReference type="SUPFAM" id="SSF57667">
    <property type="entry name" value="beta-beta-alpha zinc fingers"/>
    <property type="match status" value="2"/>
</dbReference>
<dbReference type="Proteomes" id="UP000001519">
    <property type="component" value="Chromosome 9"/>
</dbReference>
<evidence type="ECO:0000259" key="21">
    <source>
        <dbReference type="PROSITE" id="PS50157"/>
    </source>
</evidence>
<feature type="compositionally biased region" description="Polar residues" evidence="20">
    <location>
        <begin position="344"/>
        <end position="361"/>
    </location>
</feature>
<evidence type="ECO:0000256" key="6">
    <source>
        <dbReference type="ARBA" id="ARBA00022723"/>
    </source>
</evidence>
<dbReference type="PROSITE" id="PS50157">
    <property type="entry name" value="ZINC_FINGER_C2H2_2"/>
    <property type="match status" value="4"/>
</dbReference>
<feature type="domain" description="C2H2-type" evidence="21">
    <location>
        <begin position="110"/>
        <end position="137"/>
    </location>
</feature>
<dbReference type="AlphaFoldDB" id="A0A2I2Y3L8"/>
<dbReference type="InterPro" id="IPR013087">
    <property type="entry name" value="Znf_C2H2_type"/>
</dbReference>
<reference evidence="22" key="3">
    <citation type="submission" date="2025-08" db="UniProtKB">
        <authorList>
            <consortium name="Ensembl"/>
        </authorList>
    </citation>
    <scope>IDENTIFICATION</scope>
</reference>
<feature type="region of interest" description="Disordered" evidence="20">
    <location>
        <begin position="323"/>
        <end position="365"/>
    </location>
</feature>
<protein>
    <recommendedName>
        <fullName evidence="18">Zinc finger protein 618</fullName>
    </recommendedName>
</protein>
<dbReference type="FunFam" id="1.10.10.1070:FF:000001">
    <property type="entry name" value="zinc finger protein 618 isoform X2"/>
    <property type="match status" value="1"/>
</dbReference>
<evidence type="ECO:0000256" key="7">
    <source>
        <dbReference type="ARBA" id="ARBA00022737"/>
    </source>
</evidence>
<comment type="subcellular location">
    <subcellularLocation>
        <location evidence="2">Chromosome</location>
    </subcellularLocation>
    <subcellularLocation>
        <location evidence="1">Nucleus</location>
    </subcellularLocation>
</comment>
<feature type="domain" description="C2H2-type" evidence="21">
    <location>
        <begin position="294"/>
        <end position="321"/>
    </location>
</feature>
<dbReference type="EMBL" id="CABD030065967">
    <property type="status" value="NOT_ANNOTATED_CDS"/>
    <property type="molecule type" value="Genomic_DNA"/>
</dbReference>
<evidence type="ECO:0000256" key="20">
    <source>
        <dbReference type="SAM" id="MobiDB-lite"/>
    </source>
</evidence>
<dbReference type="Gene3D" id="1.10.10.1070">
    <property type="entry name" value="Zinc finger, BED domain-containing"/>
    <property type="match status" value="1"/>
</dbReference>
<dbReference type="PANTHER" id="PTHR24383">
    <property type="entry name" value="ZINC FINGER PROTEIN"/>
    <property type="match status" value="1"/>
</dbReference>
<feature type="domain" description="C2H2-type" evidence="21">
    <location>
        <begin position="151"/>
        <end position="174"/>
    </location>
</feature>
<feature type="region of interest" description="Disordered" evidence="20">
    <location>
        <begin position="1"/>
        <end position="51"/>
    </location>
</feature>
<dbReference type="PANTHER" id="PTHR24383:SF12">
    <property type="entry name" value="ZINC FINGER PROTEIN 618"/>
    <property type="match status" value="1"/>
</dbReference>
<dbReference type="GO" id="GO:0005634">
    <property type="term" value="C:nucleus"/>
    <property type="evidence" value="ECO:0007669"/>
    <property type="project" value="UniProtKB-SubCell"/>
</dbReference>
<dbReference type="SUPFAM" id="SSF140996">
    <property type="entry name" value="Hermes dimerisation domain"/>
    <property type="match status" value="1"/>
</dbReference>
<dbReference type="Gene3D" id="3.30.160.60">
    <property type="entry name" value="Classic Zinc Finger"/>
    <property type="match status" value="2"/>
</dbReference>
<keyword evidence="5" id="KW-1017">Isopeptide bond</keyword>
<keyword evidence="8 19" id="KW-0863">Zinc-finger</keyword>
<evidence type="ECO:0000313" key="22">
    <source>
        <dbReference type="Ensembl" id="ENSGGOP00000029496.1"/>
    </source>
</evidence>
<dbReference type="EMBL" id="CABD030065966">
    <property type="status" value="NOT_ANNOTATED_CDS"/>
    <property type="molecule type" value="Genomic_DNA"/>
</dbReference>
<evidence type="ECO:0000256" key="8">
    <source>
        <dbReference type="ARBA" id="ARBA00022771"/>
    </source>
</evidence>
<keyword evidence="10" id="KW-0832">Ubl conjugation</keyword>
<reference evidence="22" key="4">
    <citation type="submission" date="2025-09" db="UniProtKB">
        <authorList>
            <consortium name="Ensembl"/>
        </authorList>
    </citation>
    <scope>IDENTIFICATION</scope>
</reference>
<keyword evidence="11" id="KW-0007">Acetylation</keyword>
<keyword evidence="9" id="KW-0862">Zinc</keyword>
<feature type="domain" description="C2H2-type" evidence="21">
    <location>
        <begin position="239"/>
        <end position="266"/>
    </location>
</feature>
<feature type="region of interest" description="Disordered" evidence="20">
    <location>
        <begin position="746"/>
        <end position="767"/>
    </location>
</feature>
<keyword evidence="12" id="KW-0805">Transcription regulation</keyword>
<evidence type="ECO:0000256" key="1">
    <source>
        <dbReference type="ARBA" id="ARBA00004123"/>
    </source>
</evidence>
<name>A0A2I2Y3L8_GORGO</name>
<comment type="subunit">
    <text evidence="17">Interacts with UHRF2.</text>
</comment>
<keyword evidence="23" id="KW-1185">Reference proteome</keyword>
<keyword evidence="7" id="KW-0677">Repeat</keyword>
<dbReference type="InterPro" id="IPR012337">
    <property type="entry name" value="RNaseH-like_sf"/>
</dbReference>
<feature type="compositionally biased region" description="Low complexity" evidence="20">
    <location>
        <begin position="1"/>
        <end position="10"/>
    </location>
</feature>
<evidence type="ECO:0000256" key="18">
    <source>
        <dbReference type="ARBA" id="ARBA00068419"/>
    </source>
</evidence>
<dbReference type="FunFam" id="3.30.160.60:FF:001302">
    <property type="entry name" value="Zinc finger protein 618"/>
    <property type="match status" value="1"/>
</dbReference>
<reference evidence="23" key="1">
    <citation type="submission" date="2011-05" db="EMBL/GenBank/DDBJ databases">
        <title>Insights into the evolution of the great apes provided by the gorilla genome.</title>
        <authorList>
            <person name="Scally A."/>
        </authorList>
    </citation>
    <scope>NUCLEOTIDE SEQUENCE [LARGE SCALE GENOMIC DNA]</scope>
</reference>
<dbReference type="EMBL" id="CABD030065965">
    <property type="status" value="NOT_ANNOTATED_CDS"/>
    <property type="molecule type" value="Genomic_DNA"/>
</dbReference>
<evidence type="ECO:0000313" key="23">
    <source>
        <dbReference type="Proteomes" id="UP000001519"/>
    </source>
</evidence>
<organism evidence="22 23">
    <name type="scientific">Gorilla gorilla gorilla</name>
    <name type="common">Western lowland gorilla</name>
    <dbReference type="NCBI Taxonomy" id="9595"/>
    <lineage>
        <taxon>Eukaryota</taxon>
        <taxon>Metazoa</taxon>
        <taxon>Chordata</taxon>
        <taxon>Craniata</taxon>
        <taxon>Vertebrata</taxon>
        <taxon>Euteleostomi</taxon>
        <taxon>Mammalia</taxon>
        <taxon>Eutheria</taxon>
        <taxon>Euarchontoglires</taxon>
        <taxon>Primates</taxon>
        <taxon>Haplorrhini</taxon>
        <taxon>Catarrhini</taxon>
        <taxon>Hominidae</taxon>
        <taxon>Gorilla</taxon>
    </lineage>
</organism>